<sequence>MNKTAVFCFHAAPGCWCQGGVDQSASSYTSNLLPSLSRRQGRGGGAGTGPGVGGFDDFGNPIGGGFAGARGTGGQGHHVNRCGHVAPECLATPLDKYPECKYTYDVALGGCVKIDVSTACGFVSGGAGNLFNTVIECERYCL</sequence>
<gene>
    <name evidence="1" type="ORF">GSLYS_00017808001</name>
</gene>
<evidence type="ECO:0000313" key="1">
    <source>
        <dbReference type="EMBL" id="CAL1544295.1"/>
    </source>
</evidence>
<dbReference type="AlphaFoldDB" id="A0AAV2IE00"/>
<accession>A0AAV2IE00</accession>
<evidence type="ECO:0008006" key="3">
    <source>
        <dbReference type="Google" id="ProtNLM"/>
    </source>
</evidence>
<dbReference type="Proteomes" id="UP001497497">
    <property type="component" value="Unassembled WGS sequence"/>
</dbReference>
<proteinExistence type="predicted"/>
<name>A0AAV2IE00_LYMST</name>
<organism evidence="1 2">
    <name type="scientific">Lymnaea stagnalis</name>
    <name type="common">Great pond snail</name>
    <name type="synonym">Helix stagnalis</name>
    <dbReference type="NCBI Taxonomy" id="6523"/>
    <lineage>
        <taxon>Eukaryota</taxon>
        <taxon>Metazoa</taxon>
        <taxon>Spiralia</taxon>
        <taxon>Lophotrochozoa</taxon>
        <taxon>Mollusca</taxon>
        <taxon>Gastropoda</taxon>
        <taxon>Heterobranchia</taxon>
        <taxon>Euthyneura</taxon>
        <taxon>Panpulmonata</taxon>
        <taxon>Hygrophila</taxon>
        <taxon>Lymnaeoidea</taxon>
        <taxon>Lymnaeidae</taxon>
        <taxon>Lymnaea</taxon>
    </lineage>
</organism>
<keyword evidence="2" id="KW-1185">Reference proteome</keyword>
<reference evidence="1 2" key="1">
    <citation type="submission" date="2024-04" db="EMBL/GenBank/DDBJ databases">
        <authorList>
            <consortium name="Genoscope - CEA"/>
            <person name="William W."/>
        </authorList>
    </citation>
    <scope>NUCLEOTIDE SEQUENCE [LARGE SCALE GENOMIC DNA]</scope>
</reference>
<evidence type="ECO:0000313" key="2">
    <source>
        <dbReference type="Proteomes" id="UP001497497"/>
    </source>
</evidence>
<dbReference type="EMBL" id="CAXITT010000612">
    <property type="protein sequence ID" value="CAL1544295.1"/>
    <property type="molecule type" value="Genomic_DNA"/>
</dbReference>
<comment type="caution">
    <text evidence="1">The sequence shown here is derived from an EMBL/GenBank/DDBJ whole genome shotgun (WGS) entry which is preliminary data.</text>
</comment>
<protein>
    <recommendedName>
        <fullName evidence="3">BPTI/Kunitz inhibitor domain-containing protein</fullName>
    </recommendedName>
</protein>